<evidence type="ECO:0000256" key="3">
    <source>
        <dbReference type="ARBA" id="ARBA00022679"/>
    </source>
</evidence>
<comment type="caution">
    <text evidence="6">The sequence shown here is derived from an EMBL/GenBank/DDBJ whole genome shotgun (WGS) entry which is preliminary data.</text>
</comment>
<dbReference type="PANTHER" id="PTHR32183:SF11">
    <property type="entry name" value="THIOL METHYLTRANSFERASE 2-RELATED"/>
    <property type="match status" value="1"/>
</dbReference>
<evidence type="ECO:0000313" key="6">
    <source>
        <dbReference type="EMBL" id="KAG0562200.1"/>
    </source>
</evidence>
<dbReference type="SUPFAM" id="SSF53335">
    <property type="entry name" value="S-adenosyl-L-methionine-dependent methyltransferases"/>
    <property type="match status" value="1"/>
</dbReference>
<dbReference type="CDD" id="cd02440">
    <property type="entry name" value="AdoMet_MTases"/>
    <property type="match status" value="1"/>
</dbReference>
<dbReference type="Gene3D" id="3.40.50.150">
    <property type="entry name" value="Vaccinia Virus protein VP39"/>
    <property type="match status" value="1"/>
</dbReference>
<keyword evidence="1" id="KW-0597">Phosphoprotein</keyword>
<dbReference type="GO" id="GO:0032259">
    <property type="term" value="P:methylation"/>
    <property type="evidence" value="ECO:0007669"/>
    <property type="project" value="UniProtKB-KW"/>
</dbReference>
<keyword evidence="4" id="KW-0949">S-adenosyl-L-methionine</keyword>
<evidence type="ECO:0000256" key="5">
    <source>
        <dbReference type="SAM" id="MobiDB-lite"/>
    </source>
</evidence>
<sequence>MLKNLVFQNRAHVFFGSASAFQSRRHSFCKTMSSTNPDPTHGIDTPMEPIETKPPVPRSVMVSRLREITGAQPMDTAWEQLWKEGITPWDAQGVTPAITTLLKQNKLREGKVLVPGCGSGYDVVAMASPTRRVTGLDISKTALEQAQLFAEKSPNAEFIEFQNADFFSFAPPSKFDLVFDYTFFCALEPSLREQWAEKMAELLALDGELITLMFPLDEHDGGPPYSVSLEAYENVLRPHGFHLTSCDAEIPSVESRKGMEKLARWERAISKA</sequence>
<evidence type="ECO:0000313" key="7">
    <source>
        <dbReference type="Proteomes" id="UP000822688"/>
    </source>
</evidence>
<dbReference type="PANTHER" id="PTHR32183">
    <property type="match status" value="1"/>
</dbReference>
<evidence type="ECO:0000256" key="4">
    <source>
        <dbReference type="ARBA" id="ARBA00022691"/>
    </source>
</evidence>
<dbReference type="Pfam" id="PF05724">
    <property type="entry name" value="TPMT"/>
    <property type="match status" value="1"/>
</dbReference>
<evidence type="ECO:0000256" key="2">
    <source>
        <dbReference type="ARBA" id="ARBA00022603"/>
    </source>
</evidence>
<dbReference type="InterPro" id="IPR029063">
    <property type="entry name" value="SAM-dependent_MTases_sf"/>
</dbReference>
<feature type="region of interest" description="Disordered" evidence="5">
    <location>
        <begin position="31"/>
        <end position="54"/>
    </location>
</feature>
<dbReference type="AlphaFoldDB" id="A0A8T0GT65"/>
<name>A0A8T0GT65_CERPU</name>
<dbReference type="EMBL" id="CM026430">
    <property type="protein sequence ID" value="KAG0562200.1"/>
    <property type="molecule type" value="Genomic_DNA"/>
</dbReference>
<evidence type="ECO:0000256" key="1">
    <source>
        <dbReference type="ARBA" id="ARBA00022553"/>
    </source>
</evidence>
<keyword evidence="2" id="KW-0489">Methyltransferase</keyword>
<dbReference type="PROSITE" id="PS51585">
    <property type="entry name" value="SAM_MT_TPMT"/>
    <property type="match status" value="1"/>
</dbReference>
<accession>A0A8T0GT65</accession>
<gene>
    <name evidence="6" type="ORF">KC19_9G126100</name>
</gene>
<organism evidence="6 7">
    <name type="scientific">Ceratodon purpureus</name>
    <name type="common">Fire moss</name>
    <name type="synonym">Dicranum purpureum</name>
    <dbReference type="NCBI Taxonomy" id="3225"/>
    <lineage>
        <taxon>Eukaryota</taxon>
        <taxon>Viridiplantae</taxon>
        <taxon>Streptophyta</taxon>
        <taxon>Embryophyta</taxon>
        <taxon>Bryophyta</taxon>
        <taxon>Bryophytina</taxon>
        <taxon>Bryopsida</taxon>
        <taxon>Dicranidae</taxon>
        <taxon>Pseudoditrichales</taxon>
        <taxon>Ditrichaceae</taxon>
        <taxon>Ceratodon</taxon>
    </lineage>
</organism>
<dbReference type="EMBL" id="CM026430">
    <property type="protein sequence ID" value="KAG0562201.1"/>
    <property type="molecule type" value="Genomic_DNA"/>
</dbReference>
<keyword evidence="3" id="KW-0808">Transferase</keyword>
<protein>
    <recommendedName>
        <fullName evidence="8">Thiol methyltransferase 2</fullName>
    </recommendedName>
</protein>
<dbReference type="Proteomes" id="UP000822688">
    <property type="component" value="Chromosome 9"/>
</dbReference>
<dbReference type="InterPro" id="IPR008854">
    <property type="entry name" value="TPMT"/>
</dbReference>
<reference evidence="6" key="1">
    <citation type="submission" date="2020-06" db="EMBL/GenBank/DDBJ databases">
        <title>WGS assembly of Ceratodon purpureus strain R40.</title>
        <authorList>
            <person name="Carey S.B."/>
            <person name="Jenkins J."/>
            <person name="Shu S."/>
            <person name="Lovell J.T."/>
            <person name="Sreedasyam A."/>
            <person name="Maumus F."/>
            <person name="Tiley G.P."/>
            <person name="Fernandez-Pozo N."/>
            <person name="Barry K."/>
            <person name="Chen C."/>
            <person name="Wang M."/>
            <person name="Lipzen A."/>
            <person name="Daum C."/>
            <person name="Saski C.A."/>
            <person name="Payton A.C."/>
            <person name="Mcbreen J.C."/>
            <person name="Conrad R.E."/>
            <person name="Kollar L.M."/>
            <person name="Olsson S."/>
            <person name="Huttunen S."/>
            <person name="Landis J.B."/>
            <person name="Wickett N.J."/>
            <person name="Johnson M.G."/>
            <person name="Rensing S.A."/>
            <person name="Grimwood J."/>
            <person name="Schmutz J."/>
            <person name="Mcdaniel S.F."/>
        </authorList>
    </citation>
    <scope>NUCLEOTIDE SEQUENCE</scope>
    <source>
        <strain evidence="6">R40</strain>
    </source>
</reference>
<proteinExistence type="predicted"/>
<evidence type="ECO:0008006" key="8">
    <source>
        <dbReference type="Google" id="ProtNLM"/>
    </source>
</evidence>
<dbReference type="GO" id="GO:0008757">
    <property type="term" value="F:S-adenosylmethionine-dependent methyltransferase activity"/>
    <property type="evidence" value="ECO:0007669"/>
    <property type="project" value="InterPro"/>
</dbReference>
<keyword evidence="7" id="KW-1185">Reference proteome</keyword>